<gene>
    <name evidence="1" type="ORF">SDC9_63112</name>
</gene>
<sequence length="174" mass="19323">MLLVTGSVVGFIHDSVLLEYYMHGRRFCSQIMSSQIDSSQIPAQLKTKIGDSLIIAVNNDCSLLHKPLLPSFIEQIESLQLHRLDSITAIIRFSTTTGSVVELAPNLFGYIYNLSSLSIGQSIQFGVTKLDVVSEKIVGVLETVLHRVPLKTTFPFVYKPEVVREFAKQLKIAA</sequence>
<protein>
    <submittedName>
        <fullName evidence="1">Uncharacterized protein</fullName>
    </submittedName>
</protein>
<organism evidence="1">
    <name type="scientific">bioreactor metagenome</name>
    <dbReference type="NCBI Taxonomy" id="1076179"/>
    <lineage>
        <taxon>unclassified sequences</taxon>
        <taxon>metagenomes</taxon>
        <taxon>ecological metagenomes</taxon>
    </lineage>
</organism>
<evidence type="ECO:0000313" key="1">
    <source>
        <dbReference type="EMBL" id="MPM16731.1"/>
    </source>
</evidence>
<reference evidence="1" key="1">
    <citation type="submission" date="2019-08" db="EMBL/GenBank/DDBJ databases">
        <authorList>
            <person name="Kucharzyk K."/>
            <person name="Murdoch R.W."/>
            <person name="Higgins S."/>
            <person name="Loffler F."/>
        </authorList>
    </citation>
    <scope>NUCLEOTIDE SEQUENCE</scope>
</reference>
<dbReference type="EMBL" id="VSSQ01002666">
    <property type="protein sequence ID" value="MPM16731.1"/>
    <property type="molecule type" value="Genomic_DNA"/>
</dbReference>
<comment type="caution">
    <text evidence="1">The sequence shown here is derived from an EMBL/GenBank/DDBJ whole genome shotgun (WGS) entry which is preliminary data.</text>
</comment>
<accession>A0A644XLP5</accession>
<proteinExistence type="predicted"/>
<name>A0A644XLP5_9ZZZZ</name>
<dbReference type="AlphaFoldDB" id="A0A644XLP5"/>